<organism evidence="10 11">
    <name type="scientific">Aerosakkonema funiforme FACHB-1375</name>
    <dbReference type="NCBI Taxonomy" id="2949571"/>
    <lineage>
        <taxon>Bacteria</taxon>
        <taxon>Bacillati</taxon>
        <taxon>Cyanobacteriota</taxon>
        <taxon>Cyanophyceae</taxon>
        <taxon>Oscillatoriophycideae</taxon>
        <taxon>Aerosakkonematales</taxon>
        <taxon>Aerosakkonemataceae</taxon>
        <taxon>Aerosakkonema</taxon>
    </lineage>
</organism>
<dbReference type="InterPro" id="IPR036097">
    <property type="entry name" value="HisK_dim/P_sf"/>
</dbReference>
<evidence type="ECO:0000313" key="10">
    <source>
        <dbReference type="EMBL" id="MBD2185267.1"/>
    </source>
</evidence>
<dbReference type="InterPro" id="IPR003594">
    <property type="entry name" value="HATPase_dom"/>
</dbReference>
<keyword evidence="4" id="KW-0418">Kinase</keyword>
<feature type="domain" description="Histidine kinase" evidence="7">
    <location>
        <begin position="356"/>
        <end position="571"/>
    </location>
</feature>
<sequence>MIEEIFDRQIAASLQRLEMLWQRTDTLPKSPRNFMGEIEQISDRDEEMLLRQSLDELTFSLEELQVASEELRDRNQELATVQMALETERRRYQDLFDFAPDAYLVTNPEGVILEANQAAANLLNVRSDRIVGKPLVVFVPESARRDFRTQLFQRQNGQELRDWEVEIQPQKGQAFPAACTIVPVQNSHRQVVALRWQLRDITKLKQAEQVEQKLQMLDAILHASPIHLYVIDQTGKCIYASPEAARSWGKVQTDIVGKRWQDIGFPAHTMVSFDLQRQEVLRTGQSITGQISFPFADGIRYCEYTISLMQNLGSFVDAVVLTVKDITKHKQTEAEMNYALATQKELNRMKANFLSVIAQEFRTPLTNIIASAELVKIYGDKWSTEKKNQHLEQIRSAVQQTNQVLNDILLVFNATAGKLQFNPALLDLEKFCREQVEFFQPNAKNGCIITFSSQGNTSACLDKQLLRSILTNLLSNAIEYSPQGGQIKFDLICENREAIFCVKYEDSDVTKQERKQLFDLLYIGSDVGNIDGIGLELSIVQQCVDLHGGKITLSSEVGAQTVVTVTLPLRHLRSSDEQKPSH</sequence>
<feature type="domain" description="PAC" evidence="9">
    <location>
        <begin position="161"/>
        <end position="213"/>
    </location>
</feature>
<reference evidence="10" key="2">
    <citation type="submission" date="2020-08" db="EMBL/GenBank/DDBJ databases">
        <authorList>
            <person name="Chen M."/>
            <person name="Teng W."/>
            <person name="Zhao L."/>
            <person name="Hu C."/>
            <person name="Zhou Y."/>
            <person name="Han B."/>
            <person name="Song L."/>
            <person name="Shu W."/>
        </authorList>
    </citation>
    <scope>NUCLEOTIDE SEQUENCE</scope>
    <source>
        <strain evidence="10">FACHB-1375</strain>
    </source>
</reference>
<dbReference type="SMART" id="SM00388">
    <property type="entry name" value="HisKA"/>
    <property type="match status" value="1"/>
</dbReference>
<evidence type="ECO:0000256" key="2">
    <source>
        <dbReference type="ARBA" id="ARBA00012438"/>
    </source>
</evidence>
<dbReference type="PANTHER" id="PTHR43711">
    <property type="entry name" value="TWO-COMPONENT HISTIDINE KINASE"/>
    <property type="match status" value="1"/>
</dbReference>
<dbReference type="SUPFAM" id="SSF55874">
    <property type="entry name" value="ATPase domain of HSP90 chaperone/DNA topoisomerase II/histidine kinase"/>
    <property type="match status" value="1"/>
</dbReference>
<dbReference type="Pfam" id="PF08448">
    <property type="entry name" value="PAS_4"/>
    <property type="match status" value="1"/>
</dbReference>
<dbReference type="InterPro" id="IPR005467">
    <property type="entry name" value="His_kinase_dom"/>
</dbReference>
<feature type="coiled-coil region" evidence="6">
    <location>
        <begin position="54"/>
        <end position="81"/>
    </location>
</feature>
<dbReference type="PROSITE" id="PS50109">
    <property type="entry name" value="HIS_KIN"/>
    <property type="match status" value="1"/>
</dbReference>
<name>A0A926VJY8_9CYAN</name>
<gene>
    <name evidence="10" type="ORF">H6G03_30040</name>
</gene>
<dbReference type="InterPro" id="IPR013656">
    <property type="entry name" value="PAS_4"/>
</dbReference>
<dbReference type="InterPro" id="IPR003661">
    <property type="entry name" value="HisK_dim/P_dom"/>
</dbReference>
<proteinExistence type="predicted"/>
<evidence type="ECO:0000256" key="5">
    <source>
        <dbReference type="ARBA" id="ARBA00023012"/>
    </source>
</evidence>
<dbReference type="Pfam" id="PF13426">
    <property type="entry name" value="PAS_9"/>
    <property type="match status" value="1"/>
</dbReference>
<dbReference type="CDD" id="cd00130">
    <property type="entry name" value="PAS"/>
    <property type="match status" value="2"/>
</dbReference>
<dbReference type="Pfam" id="PF00512">
    <property type="entry name" value="HisKA"/>
    <property type="match status" value="1"/>
</dbReference>
<dbReference type="InterPro" id="IPR036890">
    <property type="entry name" value="HATPase_C_sf"/>
</dbReference>
<dbReference type="SMART" id="SM00387">
    <property type="entry name" value="HATPase_c"/>
    <property type="match status" value="1"/>
</dbReference>
<reference evidence="10" key="1">
    <citation type="journal article" date="2015" name="ISME J.">
        <title>Draft Genome Sequence of Streptomyces incarnatus NRRL8089, which Produces the Nucleoside Antibiotic Sinefungin.</title>
        <authorList>
            <person name="Oshima K."/>
            <person name="Hattori M."/>
            <person name="Shimizu H."/>
            <person name="Fukuda K."/>
            <person name="Nemoto M."/>
            <person name="Inagaki K."/>
            <person name="Tamura T."/>
        </authorList>
    </citation>
    <scope>NUCLEOTIDE SEQUENCE</scope>
    <source>
        <strain evidence="10">FACHB-1375</strain>
    </source>
</reference>
<dbReference type="InterPro" id="IPR001610">
    <property type="entry name" value="PAC"/>
</dbReference>
<evidence type="ECO:0000259" key="8">
    <source>
        <dbReference type="PROSITE" id="PS50112"/>
    </source>
</evidence>
<dbReference type="NCBIfam" id="TIGR00229">
    <property type="entry name" value="sensory_box"/>
    <property type="match status" value="2"/>
</dbReference>
<evidence type="ECO:0000256" key="4">
    <source>
        <dbReference type="ARBA" id="ARBA00022777"/>
    </source>
</evidence>
<evidence type="ECO:0000313" key="11">
    <source>
        <dbReference type="Proteomes" id="UP000641646"/>
    </source>
</evidence>
<evidence type="ECO:0000259" key="7">
    <source>
        <dbReference type="PROSITE" id="PS50109"/>
    </source>
</evidence>
<dbReference type="InterPro" id="IPR000700">
    <property type="entry name" value="PAS-assoc_C"/>
</dbReference>
<dbReference type="InterPro" id="IPR050736">
    <property type="entry name" value="Sensor_HK_Regulatory"/>
</dbReference>
<dbReference type="SUPFAM" id="SSF55785">
    <property type="entry name" value="PYP-like sensor domain (PAS domain)"/>
    <property type="match status" value="2"/>
</dbReference>
<dbReference type="SMART" id="SM00086">
    <property type="entry name" value="PAC"/>
    <property type="match status" value="2"/>
</dbReference>
<dbReference type="Proteomes" id="UP000641646">
    <property type="component" value="Unassembled WGS sequence"/>
</dbReference>
<dbReference type="SMART" id="SM00091">
    <property type="entry name" value="PAS"/>
    <property type="match status" value="2"/>
</dbReference>
<evidence type="ECO:0000256" key="1">
    <source>
        <dbReference type="ARBA" id="ARBA00000085"/>
    </source>
</evidence>
<dbReference type="CDD" id="cd00082">
    <property type="entry name" value="HisKA"/>
    <property type="match status" value="1"/>
</dbReference>
<evidence type="ECO:0000259" key="9">
    <source>
        <dbReference type="PROSITE" id="PS50113"/>
    </source>
</evidence>
<comment type="catalytic activity">
    <reaction evidence="1">
        <text>ATP + protein L-histidine = ADP + protein N-phospho-L-histidine.</text>
        <dbReference type="EC" id="2.7.13.3"/>
    </reaction>
</comment>
<dbReference type="SUPFAM" id="SSF47384">
    <property type="entry name" value="Homodimeric domain of signal transducing histidine kinase"/>
    <property type="match status" value="1"/>
</dbReference>
<dbReference type="PROSITE" id="PS50113">
    <property type="entry name" value="PAC"/>
    <property type="match status" value="1"/>
</dbReference>
<dbReference type="EMBL" id="JACJPW010000114">
    <property type="protein sequence ID" value="MBD2185267.1"/>
    <property type="molecule type" value="Genomic_DNA"/>
</dbReference>
<comment type="caution">
    <text evidence="10">The sequence shown here is derived from an EMBL/GenBank/DDBJ whole genome shotgun (WGS) entry which is preliminary data.</text>
</comment>
<keyword evidence="6" id="KW-0175">Coiled coil</keyword>
<dbReference type="EC" id="2.7.13.3" evidence="2"/>
<feature type="domain" description="PAS" evidence="8">
    <location>
        <begin position="88"/>
        <end position="136"/>
    </location>
</feature>
<dbReference type="PROSITE" id="PS50112">
    <property type="entry name" value="PAS"/>
    <property type="match status" value="2"/>
</dbReference>
<protein>
    <recommendedName>
        <fullName evidence="2">histidine kinase</fullName>
        <ecNumber evidence="2">2.7.13.3</ecNumber>
    </recommendedName>
</protein>
<accession>A0A926VJY8</accession>
<dbReference type="Gene3D" id="3.30.450.20">
    <property type="entry name" value="PAS domain"/>
    <property type="match status" value="2"/>
</dbReference>
<dbReference type="Gene3D" id="1.10.287.130">
    <property type="match status" value="1"/>
</dbReference>
<keyword evidence="5" id="KW-0902">Two-component regulatory system</keyword>
<dbReference type="PANTHER" id="PTHR43711:SF26">
    <property type="entry name" value="SENSOR HISTIDINE KINASE RCSC"/>
    <property type="match status" value="1"/>
</dbReference>
<dbReference type="InterPro" id="IPR035965">
    <property type="entry name" value="PAS-like_dom_sf"/>
</dbReference>
<dbReference type="GO" id="GO:0000155">
    <property type="term" value="F:phosphorelay sensor kinase activity"/>
    <property type="evidence" value="ECO:0007669"/>
    <property type="project" value="InterPro"/>
</dbReference>
<dbReference type="Pfam" id="PF02518">
    <property type="entry name" value="HATPase_c"/>
    <property type="match status" value="1"/>
</dbReference>
<dbReference type="AlphaFoldDB" id="A0A926VJY8"/>
<evidence type="ECO:0000256" key="3">
    <source>
        <dbReference type="ARBA" id="ARBA00022679"/>
    </source>
</evidence>
<evidence type="ECO:0000256" key="6">
    <source>
        <dbReference type="SAM" id="Coils"/>
    </source>
</evidence>
<keyword evidence="11" id="KW-1185">Reference proteome</keyword>
<feature type="domain" description="PAS" evidence="8">
    <location>
        <begin position="213"/>
        <end position="258"/>
    </location>
</feature>
<dbReference type="InterPro" id="IPR000014">
    <property type="entry name" value="PAS"/>
</dbReference>
<keyword evidence="3" id="KW-0808">Transferase</keyword>
<dbReference type="Gene3D" id="3.30.565.10">
    <property type="entry name" value="Histidine kinase-like ATPase, C-terminal domain"/>
    <property type="match status" value="1"/>
</dbReference>
<dbReference type="RefSeq" id="WP_190473316.1">
    <property type="nucleotide sequence ID" value="NZ_JACJPW010000114.1"/>
</dbReference>